<evidence type="ECO:0000256" key="2">
    <source>
        <dbReference type="ARBA" id="ARBA00022527"/>
    </source>
</evidence>
<evidence type="ECO:0000256" key="1">
    <source>
        <dbReference type="ARBA" id="ARBA00012513"/>
    </source>
</evidence>
<evidence type="ECO:0000256" key="7">
    <source>
        <dbReference type="ARBA" id="ARBA00047899"/>
    </source>
</evidence>
<dbReference type="GO" id="GO:0005794">
    <property type="term" value="C:Golgi apparatus"/>
    <property type="evidence" value="ECO:0007669"/>
    <property type="project" value="TreeGrafter"/>
</dbReference>
<sequence length="411" mass="45446">MDSILQLLGACFPCFPDLSIPSVWINNDKYKIIKLLGEGGFSYVYLVHGSYSAAGASTTTTTLHSSSSPSSSSSSSPYALKRINCPFGVQDETYKNAMREIKNYHRFTASKTPYIIQSIDESIVTNPDGLGQINILLPYFERSLQDIINEHVLSNTKMDEGDILRTFIGICRGLEVMHNYKSHKAVTNEINGGNSNISRNEEAEEEEAALLPHDGEEDAVGVEPDSNSNNIDGDDSNGILLLLLLLLTKIPYAHHDLKPANVMFSSSGLPVLVDLGSCSKARIHVTTRQQALTVTDFAQEHCTLPYRAPELMDVSTGAKITEATDIWSLGCLLYCCCFGYSPFEKLEIQQGANLNIAIVQGKYEIPEDRAGYSEELVEMIRKCLQVKAEKRPSAAELVEEALDITRMYQRQ</sequence>
<dbReference type="GO" id="GO:0005773">
    <property type="term" value="C:vacuole"/>
    <property type="evidence" value="ECO:0007669"/>
    <property type="project" value="GOC"/>
</dbReference>
<evidence type="ECO:0000256" key="6">
    <source>
        <dbReference type="ARBA" id="ARBA00022840"/>
    </source>
</evidence>
<comment type="catalytic activity">
    <reaction evidence="7">
        <text>L-threonyl-[protein] + ATP = O-phospho-L-threonyl-[protein] + ADP + H(+)</text>
        <dbReference type="Rhea" id="RHEA:46608"/>
        <dbReference type="Rhea" id="RHEA-COMP:11060"/>
        <dbReference type="Rhea" id="RHEA-COMP:11605"/>
        <dbReference type="ChEBI" id="CHEBI:15378"/>
        <dbReference type="ChEBI" id="CHEBI:30013"/>
        <dbReference type="ChEBI" id="CHEBI:30616"/>
        <dbReference type="ChEBI" id="CHEBI:61977"/>
        <dbReference type="ChEBI" id="CHEBI:456216"/>
        <dbReference type="EC" id="2.7.11.1"/>
    </reaction>
</comment>
<dbReference type="OMA" id="AMHQYKV"/>
<evidence type="ECO:0000256" key="3">
    <source>
        <dbReference type="ARBA" id="ARBA00022679"/>
    </source>
</evidence>
<dbReference type="STRING" id="379508.A5E612"/>
<dbReference type="PROSITE" id="PS50011">
    <property type="entry name" value="PROTEIN_KINASE_DOM"/>
    <property type="match status" value="1"/>
</dbReference>
<dbReference type="FunCoup" id="A5E612">
    <property type="interactions" value="781"/>
</dbReference>
<dbReference type="OrthoDB" id="248923at2759"/>
<evidence type="ECO:0000256" key="5">
    <source>
        <dbReference type="ARBA" id="ARBA00022777"/>
    </source>
</evidence>
<dbReference type="InterPro" id="IPR011009">
    <property type="entry name" value="Kinase-like_dom_sf"/>
</dbReference>
<dbReference type="SUPFAM" id="SSF56112">
    <property type="entry name" value="Protein kinase-like (PK-like)"/>
    <property type="match status" value="2"/>
</dbReference>
<keyword evidence="11" id="KW-1185">Reference proteome</keyword>
<protein>
    <recommendedName>
        <fullName evidence="1">non-specific serine/threonine protein kinase</fullName>
        <ecNumber evidence="1">2.7.11.1</ecNumber>
    </recommendedName>
</protein>
<feature type="domain" description="Protein kinase" evidence="9">
    <location>
        <begin position="30"/>
        <end position="403"/>
    </location>
</feature>
<gene>
    <name evidence="10" type="ORF">LELG_05051</name>
</gene>
<evidence type="ECO:0000256" key="4">
    <source>
        <dbReference type="ARBA" id="ARBA00022741"/>
    </source>
</evidence>
<dbReference type="EC" id="2.7.11.1" evidence="1"/>
<evidence type="ECO:0000259" key="9">
    <source>
        <dbReference type="PROSITE" id="PS50011"/>
    </source>
</evidence>
<dbReference type="PANTHER" id="PTHR45998:SF2">
    <property type="entry name" value="SERINE_THREONINE-PROTEIN KINASE 16"/>
    <property type="match status" value="1"/>
</dbReference>
<evidence type="ECO:0000256" key="8">
    <source>
        <dbReference type="ARBA" id="ARBA00048679"/>
    </source>
</evidence>
<dbReference type="PANTHER" id="PTHR45998">
    <property type="entry name" value="SERINE/THREONINE-PROTEIN KINASE 16"/>
    <property type="match status" value="1"/>
</dbReference>
<dbReference type="GO" id="GO:0004674">
    <property type="term" value="F:protein serine/threonine kinase activity"/>
    <property type="evidence" value="ECO:0007669"/>
    <property type="project" value="UniProtKB-KW"/>
</dbReference>
<keyword evidence="4" id="KW-0547">Nucleotide-binding</keyword>
<name>A5E612_LODEL</name>
<dbReference type="GO" id="GO:0005524">
    <property type="term" value="F:ATP binding"/>
    <property type="evidence" value="ECO:0007669"/>
    <property type="project" value="UniProtKB-KW"/>
</dbReference>
<dbReference type="InterPro" id="IPR052239">
    <property type="entry name" value="Ser/Thr-specific_kinases"/>
</dbReference>
<organism evidence="10 11">
    <name type="scientific">Lodderomyces elongisporus (strain ATCC 11503 / CBS 2605 / JCM 1781 / NBRC 1676 / NRRL YB-4239)</name>
    <name type="common">Yeast</name>
    <name type="synonym">Saccharomyces elongisporus</name>
    <dbReference type="NCBI Taxonomy" id="379508"/>
    <lineage>
        <taxon>Eukaryota</taxon>
        <taxon>Fungi</taxon>
        <taxon>Dikarya</taxon>
        <taxon>Ascomycota</taxon>
        <taxon>Saccharomycotina</taxon>
        <taxon>Pichiomycetes</taxon>
        <taxon>Debaryomycetaceae</taxon>
        <taxon>Candida/Lodderomyces clade</taxon>
        <taxon>Lodderomyces</taxon>
    </lineage>
</organism>
<dbReference type="InterPro" id="IPR008271">
    <property type="entry name" value="Ser/Thr_kinase_AS"/>
</dbReference>
<dbReference type="Pfam" id="PF00069">
    <property type="entry name" value="Pkinase"/>
    <property type="match status" value="1"/>
</dbReference>
<keyword evidence="5" id="KW-0418">Kinase</keyword>
<dbReference type="EMBL" id="CH981531">
    <property type="protein sequence ID" value="EDK46870.1"/>
    <property type="molecule type" value="Genomic_DNA"/>
</dbReference>
<keyword evidence="6" id="KW-0067">ATP-binding</keyword>
<dbReference type="Proteomes" id="UP000001996">
    <property type="component" value="Unassembled WGS sequence"/>
</dbReference>
<evidence type="ECO:0000313" key="10">
    <source>
        <dbReference type="EMBL" id="EDK46870.1"/>
    </source>
</evidence>
<proteinExistence type="predicted"/>
<dbReference type="HOGENOM" id="CLU_000288_109_1_1"/>
<dbReference type="GO" id="GO:0006624">
    <property type="term" value="P:vacuolar protein processing"/>
    <property type="evidence" value="ECO:0007669"/>
    <property type="project" value="TreeGrafter"/>
</dbReference>
<dbReference type="PROSITE" id="PS00108">
    <property type="entry name" value="PROTEIN_KINASE_ST"/>
    <property type="match status" value="1"/>
</dbReference>
<dbReference type="SMART" id="SM00220">
    <property type="entry name" value="S_TKc"/>
    <property type="match status" value="1"/>
</dbReference>
<dbReference type="AlphaFoldDB" id="A5E612"/>
<accession>A5E612</accession>
<dbReference type="Gene3D" id="1.10.510.10">
    <property type="entry name" value="Transferase(Phosphotransferase) domain 1"/>
    <property type="match status" value="2"/>
</dbReference>
<dbReference type="KEGG" id="lel:PVL30_005189"/>
<dbReference type="GeneID" id="5230888"/>
<dbReference type="VEuPathDB" id="FungiDB:LELG_05051"/>
<dbReference type="InParanoid" id="A5E612"/>
<evidence type="ECO:0000313" key="11">
    <source>
        <dbReference type="Proteomes" id="UP000001996"/>
    </source>
</evidence>
<keyword evidence="2" id="KW-0723">Serine/threonine-protein kinase</keyword>
<reference evidence="10 11" key="1">
    <citation type="journal article" date="2009" name="Nature">
        <title>Evolution of pathogenicity and sexual reproduction in eight Candida genomes.</title>
        <authorList>
            <person name="Butler G."/>
            <person name="Rasmussen M.D."/>
            <person name="Lin M.F."/>
            <person name="Santos M.A."/>
            <person name="Sakthikumar S."/>
            <person name="Munro C.A."/>
            <person name="Rheinbay E."/>
            <person name="Grabherr M."/>
            <person name="Forche A."/>
            <person name="Reedy J.L."/>
            <person name="Agrafioti I."/>
            <person name="Arnaud M.B."/>
            <person name="Bates S."/>
            <person name="Brown A.J."/>
            <person name="Brunke S."/>
            <person name="Costanzo M.C."/>
            <person name="Fitzpatrick D.A."/>
            <person name="de Groot P.W."/>
            <person name="Harris D."/>
            <person name="Hoyer L.L."/>
            <person name="Hube B."/>
            <person name="Klis F.M."/>
            <person name="Kodira C."/>
            <person name="Lennard N."/>
            <person name="Logue M.E."/>
            <person name="Martin R."/>
            <person name="Neiman A.M."/>
            <person name="Nikolaou E."/>
            <person name="Quail M.A."/>
            <person name="Quinn J."/>
            <person name="Santos M.C."/>
            <person name="Schmitzberger F.F."/>
            <person name="Sherlock G."/>
            <person name="Shah P."/>
            <person name="Silverstein K.A."/>
            <person name="Skrzypek M.S."/>
            <person name="Soll D."/>
            <person name="Staggs R."/>
            <person name="Stansfield I."/>
            <person name="Stumpf M.P."/>
            <person name="Sudbery P.E."/>
            <person name="Srikantha T."/>
            <person name="Zeng Q."/>
            <person name="Berman J."/>
            <person name="Berriman M."/>
            <person name="Heitman J."/>
            <person name="Gow N.A."/>
            <person name="Lorenz M.C."/>
            <person name="Birren B.W."/>
            <person name="Kellis M."/>
            <person name="Cuomo C.A."/>
        </authorList>
    </citation>
    <scope>NUCLEOTIDE SEQUENCE [LARGE SCALE GENOMIC DNA]</scope>
    <source>
        <strain evidence="11">ATCC 11503 / BCRC 21390 / CBS 2605 / JCM 1781 / NBRC 1676 / NRRL YB-4239</strain>
    </source>
</reference>
<dbReference type="InterPro" id="IPR000719">
    <property type="entry name" value="Prot_kinase_dom"/>
</dbReference>
<dbReference type="eggNOG" id="KOG2345">
    <property type="taxonomic scope" value="Eukaryota"/>
</dbReference>
<keyword evidence="3" id="KW-0808">Transferase</keyword>
<comment type="catalytic activity">
    <reaction evidence="8">
        <text>L-seryl-[protein] + ATP = O-phospho-L-seryl-[protein] + ADP + H(+)</text>
        <dbReference type="Rhea" id="RHEA:17989"/>
        <dbReference type="Rhea" id="RHEA-COMP:9863"/>
        <dbReference type="Rhea" id="RHEA-COMP:11604"/>
        <dbReference type="ChEBI" id="CHEBI:15378"/>
        <dbReference type="ChEBI" id="CHEBI:29999"/>
        <dbReference type="ChEBI" id="CHEBI:30616"/>
        <dbReference type="ChEBI" id="CHEBI:83421"/>
        <dbReference type="ChEBI" id="CHEBI:456216"/>
        <dbReference type="EC" id="2.7.11.1"/>
    </reaction>
</comment>
<dbReference type="GO" id="GO:0032889">
    <property type="term" value="P:regulation of vacuole fusion, non-autophagic"/>
    <property type="evidence" value="ECO:0007669"/>
    <property type="project" value="TreeGrafter"/>
</dbReference>